<dbReference type="PANTHER" id="PTHR11695:SF294">
    <property type="entry name" value="RETICULON-4-INTERACTING PROTEIN 1, MITOCHONDRIAL"/>
    <property type="match status" value="1"/>
</dbReference>
<dbReference type="Pfam" id="PF13602">
    <property type="entry name" value="ADH_zinc_N_2"/>
    <property type="match status" value="1"/>
</dbReference>
<dbReference type="GO" id="GO:0005739">
    <property type="term" value="C:mitochondrion"/>
    <property type="evidence" value="ECO:0007669"/>
    <property type="project" value="TreeGrafter"/>
</dbReference>
<reference evidence="1" key="1">
    <citation type="submission" date="2021-06" db="EMBL/GenBank/DDBJ databases">
        <title>Comparative genomics, transcriptomics and evolutionary studies reveal genomic signatures of adaptation to plant cell wall in hemibiotrophic fungi.</title>
        <authorList>
            <consortium name="DOE Joint Genome Institute"/>
            <person name="Baroncelli R."/>
            <person name="Diaz J.F."/>
            <person name="Benocci T."/>
            <person name="Peng M."/>
            <person name="Battaglia E."/>
            <person name="Haridas S."/>
            <person name="Andreopoulos W."/>
            <person name="Labutti K."/>
            <person name="Pangilinan J."/>
            <person name="Floch G.L."/>
            <person name="Makela M.R."/>
            <person name="Henrissat B."/>
            <person name="Grigoriev I.V."/>
            <person name="Crouch J.A."/>
            <person name="De Vries R.P."/>
            <person name="Sukno S.A."/>
            <person name="Thon M.R."/>
        </authorList>
    </citation>
    <scope>NUCLEOTIDE SEQUENCE</scope>
    <source>
        <strain evidence="1">MAFF235873</strain>
    </source>
</reference>
<proteinExistence type="predicted"/>
<dbReference type="Gene3D" id="3.40.50.720">
    <property type="entry name" value="NAD(P)-binding Rossmann-like Domain"/>
    <property type="match status" value="1"/>
</dbReference>
<organism evidence="1 2">
    <name type="scientific">Colletotrichum zoysiae</name>
    <dbReference type="NCBI Taxonomy" id="1216348"/>
    <lineage>
        <taxon>Eukaryota</taxon>
        <taxon>Fungi</taxon>
        <taxon>Dikarya</taxon>
        <taxon>Ascomycota</taxon>
        <taxon>Pezizomycotina</taxon>
        <taxon>Sordariomycetes</taxon>
        <taxon>Hypocreomycetidae</taxon>
        <taxon>Glomerellales</taxon>
        <taxon>Glomerellaceae</taxon>
        <taxon>Colletotrichum</taxon>
        <taxon>Colletotrichum graminicola species complex</taxon>
    </lineage>
</organism>
<keyword evidence="2" id="KW-1185">Reference proteome</keyword>
<dbReference type="PANTHER" id="PTHR11695">
    <property type="entry name" value="ALCOHOL DEHYDROGENASE RELATED"/>
    <property type="match status" value="1"/>
</dbReference>
<accession>A0AAD9H4Y3</accession>
<gene>
    <name evidence="1" type="ORF">LX32DRAFT_645399</name>
</gene>
<name>A0AAD9H4Y3_9PEZI</name>
<evidence type="ECO:0008006" key="3">
    <source>
        <dbReference type="Google" id="ProtNLM"/>
    </source>
</evidence>
<dbReference type="EMBL" id="MU843037">
    <property type="protein sequence ID" value="KAK2022561.1"/>
    <property type="molecule type" value="Genomic_DNA"/>
</dbReference>
<dbReference type="InterPro" id="IPR050700">
    <property type="entry name" value="YIM1/Zinc_Alcohol_DH_Fams"/>
</dbReference>
<sequence>MVRELGADEVVDYTATPAPVSETLRARFGQEGSRFDAVVDCIGVQDVYVKCAAYLVPDGVYSAVGIKPAALSYGAVAKAGWQMQMNALWPRSTWLGGTGRRWAATAMMNPGKDLMEEVMGMLSDGRIKAVIEREVGFEQVADGYDIIGSGRARGKVVVKVNGE</sequence>
<protein>
    <recommendedName>
        <fullName evidence="3">Zinc-binding dehydrogenase</fullName>
    </recommendedName>
</protein>
<dbReference type="Gene3D" id="3.90.180.10">
    <property type="entry name" value="Medium-chain alcohol dehydrogenases, catalytic domain"/>
    <property type="match status" value="1"/>
</dbReference>
<dbReference type="Proteomes" id="UP001232148">
    <property type="component" value="Unassembled WGS sequence"/>
</dbReference>
<evidence type="ECO:0000313" key="2">
    <source>
        <dbReference type="Proteomes" id="UP001232148"/>
    </source>
</evidence>
<evidence type="ECO:0000313" key="1">
    <source>
        <dbReference type="EMBL" id="KAK2022561.1"/>
    </source>
</evidence>
<comment type="caution">
    <text evidence="1">The sequence shown here is derived from an EMBL/GenBank/DDBJ whole genome shotgun (WGS) entry which is preliminary data.</text>
</comment>
<dbReference type="AlphaFoldDB" id="A0AAD9H4Y3"/>
<dbReference type="SUPFAM" id="SSF51735">
    <property type="entry name" value="NAD(P)-binding Rossmann-fold domains"/>
    <property type="match status" value="1"/>
</dbReference>
<dbReference type="InterPro" id="IPR036291">
    <property type="entry name" value="NAD(P)-bd_dom_sf"/>
</dbReference>